<evidence type="ECO:0000256" key="8">
    <source>
        <dbReference type="ARBA" id="ARBA00022989"/>
    </source>
</evidence>
<evidence type="ECO:0000256" key="9">
    <source>
        <dbReference type="ARBA" id="ARBA00023065"/>
    </source>
</evidence>
<keyword evidence="9 12" id="KW-0406">Ion transport</keyword>
<dbReference type="GO" id="GO:0045259">
    <property type="term" value="C:proton-transporting ATP synthase complex"/>
    <property type="evidence" value="ECO:0007669"/>
    <property type="project" value="UniProtKB-KW"/>
</dbReference>
<reference evidence="14" key="1">
    <citation type="journal article" date="2018" name="Mol. Biol. Evol.">
        <title>Transoceanic dispersal and plate tectonics shaped global cockroach distributions: evidence from mitochondrial phylogenomics.</title>
        <authorList>
            <person name="Bourguignon T."/>
            <person name="Qian T."/>
            <person name="Ho S.Y.W."/>
            <person name="Juna F."/>
            <person name="Wang Z."/>
            <person name="Arab D.A."/>
            <person name="Cameron S.L."/>
            <person name="Walker J."/>
            <person name="Rentz D."/>
            <person name="Evans T.A."/>
            <person name="Lo N."/>
        </authorList>
    </citation>
    <scope>NUCLEOTIDE SEQUENCE</scope>
</reference>
<organism evidence="14">
    <name type="scientific">Polyphaga aegyptiaca</name>
    <name type="common">Egyptian desert roach</name>
    <dbReference type="NCBI Taxonomy" id="7085"/>
    <lineage>
        <taxon>Eukaryota</taxon>
        <taxon>Metazoa</taxon>
        <taxon>Ecdysozoa</taxon>
        <taxon>Arthropoda</taxon>
        <taxon>Hexapoda</taxon>
        <taxon>Insecta</taxon>
        <taxon>Pterygota</taxon>
        <taxon>Neoptera</taxon>
        <taxon>Polyneoptera</taxon>
        <taxon>Dictyoptera</taxon>
        <taxon>Blattodea</taxon>
        <taxon>Corydioidea</taxon>
        <taxon>Corydiidae</taxon>
        <taxon>Polyphaga</taxon>
    </lineage>
</organism>
<evidence type="ECO:0000256" key="7">
    <source>
        <dbReference type="ARBA" id="ARBA00022781"/>
    </source>
</evidence>
<keyword evidence="10 12" id="KW-0496">Mitochondrion</keyword>
<dbReference type="GO" id="GO:0031966">
    <property type="term" value="C:mitochondrial membrane"/>
    <property type="evidence" value="ECO:0007669"/>
    <property type="project" value="UniProtKB-SubCell"/>
</dbReference>
<evidence type="ECO:0000256" key="1">
    <source>
        <dbReference type="ARBA" id="ARBA00004304"/>
    </source>
</evidence>
<evidence type="ECO:0000256" key="5">
    <source>
        <dbReference type="ARBA" id="ARBA00022547"/>
    </source>
</evidence>
<keyword evidence="8 13" id="KW-1133">Transmembrane helix</keyword>
<keyword evidence="4 12" id="KW-0813">Transport</keyword>
<proteinExistence type="inferred from homology"/>
<comment type="similarity">
    <text evidence="2 12">Belongs to the ATPase protein 8 family.</text>
</comment>
<evidence type="ECO:0000313" key="14">
    <source>
        <dbReference type="EMBL" id="AVN67847.1"/>
    </source>
</evidence>
<name>A0A2P1H8I8_POLAY</name>
<keyword evidence="6 12" id="KW-0812">Transmembrane</keyword>
<feature type="transmembrane region" description="Helical" evidence="13">
    <location>
        <begin position="6"/>
        <end position="29"/>
    </location>
</feature>
<evidence type="ECO:0000256" key="12">
    <source>
        <dbReference type="RuleBase" id="RU003661"/>
    </source>
</evidence>
<evidence type="ECO:0000256" key="6">
    <source>
        <dbReference type="ARBA" id="ARBA00022692"/>
    </source>
</evidence>
<comment type="subcellular location">
    <subcellularLocation>
        <location evidence="1 12">Mitochondrion membrane</location>
        <topology evidence="1 12">Single-pass membrane protein</topology>
    </subcellularLocation>
</comment>
<dbReference type="EMBL" id="MG882189">
    <property type="protein sequence ID" value="AVN67847.1"/>
    <property type="molecule type" value="Genomic_DNA"/>
</dbReference>
<evidence type="ECO:0000256" key="4">
    <source>
        <dbReference type="ARBA" id="ARBA00022448"/>
    </source>
</evidence>
<gene>
    <name evidence="14" type="primary">atp8</name>
</gene>
<protein>
    <recommendedName>
        <fullName evidence="12">ATP synthase complex subunit 8</fullName>
    </recommendedName>
</protein>
<comment type="subunit">
    <text evidence="3">F-type ATPases have 2 components, CF(1) - the catalytic core - and CF(0) - the membrane proton channel.</text>
</comment>
<geneLocation type="mitochondrion" evidence="14"/>
<evidence type="ECO:0000256" key="11">
    <source>
        <dbReference type="ARBA" id="ARBA00023136"/>
    </source>
</evidence>
<evidence type="ECO:0000256" key="2">
    <source>
        <dbReference type="ARBA" id="ARBA00008892"/>
    </source>
</evidence>
<keyword evidence="11 13" id="KW-0472">Membrane</keyword>
<evidence type="ECO:0000256" key="13">
    <source>
        <dbReference type="SAM" id="Phobius"/>
    </source>
</evidence>
<evidence type="ECO:0000256" key="3">
    <source>
        <dbReference type="ARBA" id="ARBA00011291"/>
    </source>
</evidence>
<dbReference type="Pfam" id="PF00895">
    <property type="entry name" value="ATP-synt_8"/>
    <property type="match status" value="1"/>
</dbReference>
<dbReference type="InterPro" id="IPR001421">
    <property type="entry name" value="ATP8_metazoa"/>
</dbReference>
<dbReference type="GO" id="GO:0015986">
    <property type="term" value="P:proton motive force-driven ATP synthesis"/>
    <property type="evidence" value="ECO:0007669"/>
    <property type="project" value="InterPro"/>
</dbReference>
<accession>A0A2P1H8I8</accession>
<dbReference type="GO" id="GO:0015078">
    <property type="term" value="F:proton transmembrane transporter activity"/>
    <property type="evidence" value="ECO:0007669"/>
    <property type="project" value="InterPro"/>
</dbReference>
<keyword evidence="7 12" id="KW-0375">Hydrogen ion transport</keyword>
<dbReference type="AlphaFoldDB" id="A0A2P1H8I8"/>
<keyword evidence="5 12" id="KW-0138">CF(0)</keyword>
<evidence type="ECO:0000256" key="10">
    <source>
        <dbReference type="ARBA" id="ARBA00023128"/>
    </source>
</evidence>
<sequence>MPQMMPLNWIIMYIMFIMSLMMFNFMNFYSLNSTKPKNNNYMMIKQKNWKW</sequence>